<sequence>MQQVNGAGFPHFSKSVTIVSAQRHKRARAHKPGVAVDDMGHRPGEQKEYFVIIVIVLGVSDAWQPILHANTIAGAIEYAGLMQSLHGHFLSYRQSSEIKPPAISLSNTLFLKGNNLKITAES</sequence>
<evidence type="ECO:0000313" key="2">
    <source>
        <dbReference type="Proteomes" id="UP000078386"/>
    </source>
</evidence>
<keyword evidence="2" id="KW-1185">Reference proteome</keyword>
<dbReference type="Proteomes" id="UP000078386">
    <property type="component" value="Unassembled WGS sequence"/>
</dbReference>
<evidence type="ECO:0000313" key="1">
    <source>
        <dbReference type="EMBL" id="OAT54841.1"/>
    </source>
</evidence>
<dbReference type="PATRIC" id="fig|1354264.4.peg.1465"/>
<name>A0A1B7K3V8_9ENTR</name>
<dbReference type="AlphaFoldDB" id="A0A1B7K3V8"/>
<dbReference type="EMBL" id="LXEU01000032">
    <property type="protein sequence ID" value="OAT54841.1"/>
    <property type="molecule type" value="Genomic_DNA"/>
</dbReference>
<reference evidence="1 2" key="1">
    <citation type="submission" date="2016-04" db="EMBL/GenBank/DDBJ databases">
        <title>ATOL: Assembling a taxonomically balanced genome-scale reconstruction of the evolutionary history of the Enterobacteriaceae.</title>
        <authorList>
            <person name="Plunkett G.III."/>
            <person name="Neeno-Eckwall E.C."/>
            <person name="Glasner J.D."/>
            <person name="Perna N.T."/>
        </authorList>
    </citation>
    <scope>NUCLEOTIDE SEQUENCE [LARGE SCALE GENOMIC DNA]</scope>
    <source>
        <strain evidence="1 2">ATCC 51603</strain>
    </source>
</reference>
<protein>
    <submittedName>
        <fullName evidence="1">Uncharacterized protein</fullName>
    </submittedName>
</protein>
<comment type="caution">
    <text evidence="1">The sequence shown here is derived from an EMBL/GenBank/DDBJ whole genome shotgun (WGS) entry which is preliminary data.</text>
</comment>
<proteinExistence type="predicted"/>
<organism evidence="1 2">
    <name type="scientific">Kluyvera georgiana ATCC 51603</name>
    <dbReference type="NCBI Taxonomy" id="1354264"/>
    <lineage>
        <taxon>Bacteria</taxon>
        <taxon>Pseudomonadati</taxon>
        <taxon>Pseudomonadota</taxon>
        <taxon>Gammaproteobacteria</taxon>
        <taxon>Enterobacterales</taxon>
        <taxon>Enterobacteriaceae</taxon>
        <taxon>Kluyvera</taxon>
    </lineage>
</organism>
<gene>
    <name evidence="1" type="ORF">M989_01400</name>
</gene>
<accession>A0A1B7K3V8</accession>